<organism evidence="2 3">
    <name type="scientific">Brettanomyces naardenensis</name>
    <name type="common">Yeast</name>
    <dbReference type="NCBI Taxonomy" id="13370"/>
    <lineage>
        <taxon>Eukaryota</taxon>
        <taxon>Fungi</taxon>
        <taxon>Dikarya</taxon>
        <taxon>Ascomycota</taxon>
        <taxon>Saccharomycotina</taxon>
        <taxon>Pichiomycetes</taxon>
        <taxon>Pichiales</taxon>
        <taxon>Pichiaceae</taxon>
        <taxon>Brettanomyces</taxon>
    </lineage>
</organism>
<reference evidence="2 3" key="1">
    <citation type="submission" date="2018-12" db="EMBL/GenBank/DDBJ databases">
        <authorList>
            <person name="Tiukova I."/>
            <person name="Dainat J."/>
        </authorList>
    </citation>
    <scope>NUCLEOTIDE SEQUENCE [LARGE SCALE GENOMIC DNA]</scope>
</reference>
<sequence length="631" mass="68106">MSIDSVSLLPPASHDLLIGLQPPSASKRCHKHRRSAAISGDFDMKDFGLLPPPVVPRSSQFSMSLPGSPTKPSQVPTVPDILKTEYIGDYQNERPLFGNNAPSTPSLTTAPETTTSGSSLNSPFRRPVPSFMSGPVCTGSASSIGSPVVPQSLPDSPARFFMTEEARFSRNSDVPDAVINLDDVLTKQSASDRTRTTSAPELEPFYYPKHSLLCSPKKNEVAIVEEITEEDLDMEVSDSSSHSSNSGFTDPTIVASAATMGKSNSMKTAFLVNGNASTNSLASDRSAMSQPADLSRSLTAANSVPSLRGKVRYQSYFNNQQKVASPKLTPRMGPSHLSATRSRSPVRVRFQEPQAHKKNPFQYQSRVYEVPEDDNSSSLSRASICIGGQLCSPSSENSYSHSRSQSAFDDGSPHLKSPALGGNWPALTPPSDSASVSLRSQSPARSEASSPSRPLSMSSRSSSPHRPRNHNHSKSSSIGSPSKSPSSQHHHHHNHHKRSSSIISTISSKLHSRRSSVFSFRSLRRHSSVIAATTDDLMGLEPMEGPPEIATNENPKAQADATLLSDEITLTPETLGEPGPMVDRSILSEKLSEKRSLSNISNLNGTSDSSGSRHRSSRHRKGIFSWMLKKS</sequence>
<feature type="region of interest" description="Disordered" evidence="1">
    <location>
        <begin position="97"/>
        <end position="123"/>
    </location>
</feature>
<dbReference type="FunCoup" id="A0A448YP45">
    <property type="interactions" value="11"/>
</dbReference>
<dbReference type="EMBL" id="CAACVR010000023">
    <property type="protein sequence ID" value="VEU22656.1"/>
    <property type="molecule type" value="Genomic_DNA"/>
</dbReference>
<feature type="compositionally biased region" description="Basic residues" evidence="1">
    <location>
        <begin position="612"/>
        <end position="621"/>
    </location>
</feature>
<proteinExistence type="predicted"/>
<feature type="compositionally biased region" description="Polar residues" evidence="1">
    <location>
        <begin position="392"/>
        <end position="407"/>
    </location>
</feature>
<dbReference type="STRING" id="13370.A0A448YP45"/>
<feature type="compositionally biased region" description="Low complexity" evidence="1">
    <location>
        <begin position="102"/>
        <end position="119"/>
    </location>
</feature>
<accession>A0A448YP45</accession>
<dbReference type="AlphaFoldDB" id="A0A448YP45"/>
<feature type="region of interest" description="Disordered" evidence="1">
    <location>
        <begin position="322"/>
        <end position="366"/>
    </location>
</feature>
<dbReference type="InParanoid" id="A0A448YP45"/>
<protein>
    <submittedName>
        <fullName evidence="2">DEKNAAC103450</fullName>
    </submittedName>
</protein>
<feature type="compositionally biased region" description="Basic residues" evidence="1">
    <location>
        <begin position="463"/>
        <end position="473"/>
    </location>
</feature>
<feature type="compositionally biased region" description="Low complexity" evidence="1">
    <location>
        <begin position="439"/>
        <end position="462"/>
    </location>
</feature>
<feature type="region of interest" description="Disordered" evidence="1">
    <location>
        <begin position="593"/>
        <end position="621"/>
    </location>
</feature>
<evidence type="ECO:0000313" key="3">
    <source>
        <dbReference type="Proteomes" id="UP000290900"/>
    </source>
</evidence>
<evidence type="ECO:0000313" key="2">
    <source>
        <dbReference type="EMBL" id="VEU22656.1"/>
    </source>
</evidence>
<feature type="region of interest" description="Disordered" evidence="1">
    <location>
        <begin position="392"/>
        <end position="503"/>
    </location>
</feature>
<name>A0A448YP45_BRENA</name>
<evidence type="ECO:0000256" key="1">
    <source>
        <dbReference type="SAM" id="MobiDB-lite"/>
    </source>
</evidence>
<dbReference type="OrthoDB" id="3994118at2759"/>
<gene>
    <name evidence="2" type="ORF">BRENAR_LOCUS3387</name>
</gene>
<feature type="compositionally biased region" description="Low complexity" evidence="1">
    <location>
        <begin position="474"/>
        <end position="487"/>
    </location>
</feature>
<feature type="compositionally biased region" description="Basic residues" evidence="1">
    <location>
        <begin position="488"/>
        <end position="499"/>
    </location>
</feature>
<dbReference type="Proteomes" id="UP000290900">
    <property type="component" value="Unassembled WGS sequence"/>
</dbReference>
<keyword evidence="3" id="KW-1185">Reference proteome</keyword>